<reference evidence="1 2" key="1">
    <citation type="submission" date="2020-08" db="EMBL/GenBank/DDBJ databases">
        <title>Exploring microbial biodiversity for novel pathways involved in the catabolism of aromatic compounds derived from lignin.</title>
        <authorList>
            <person name="Elkins J."/>
        </authorList>
    </citation>
    <scope>NUCLEOTIDE SEQUENCE [LARGE SCALE GENOMIC DNA]</scope>
    <source>
        <strain evidence="1 2">B1D3A</strain>
    </source>
</reference>
<proteinExistence type="predicted"/>
<organism evidence="1 2">
    <name type="scientific">Sphingobium lignivorans</name>
    <dbReference type="NCBI Taxonomy" id="2735886"/>
    <lineage>
        <taxon>Bacteria</taxon>
        <taxon>Pseudomonadati</taxon>
        <taxon>Pseudomonadota</taxon>
        <taxon>Alphaproteobacteria</taxon>
        <taxon>Sphingomonadales</taxon>
        <taxon>Sphingomonadaceae</taxon>
        <taxon>Sphingobium</taxon>
    </lineage>
</organism>
<protein>
    <submittedName>
        <fullName evidence="1">Transposase</fullName>
    </submittedName>
</protein>
<gene>
    <name evidence="1" type="ORF">HNP60_002914</name>
</gene>
<evidence type="ECO:0000313" key="2">
    <source>
        <dbReference type="Proteomes" id="UP001138540"/>
    </source>
</evidence>
<accession>A0ABR6NI26</accession>
<keyword evidence="2" id="KW-1185">Reference proteome</keyword>
<comment type="caution">
    <text evidence="1">The sequence shown here is derived from an EMBL/GenBank/DDBJ whole genome shotgun (WGS) entry which is preliminary data.</text>
</comment>
<name>A0ABR6NI26_9SPHN</name>
<evidence type="ECO:0000313" key="1">
    <source>
        <dbReference type="EMBL" id="MBB5986940.1"/>
    </source>
</evidence>
<dbReference type="EMBL" id="JACHKA010000001">
    <property type="protein sequence ID" value="MBB5986940.1"/>
    <property type="molecule type" value="Genomic_DNA"/>
</dbReference>
<dbReference type="Proteomes" id="UP001138540">
    <property type="component" value="Unassembled WGS sequence"/>
</dbReference>
<sequence length="88" mass="10495">MATADMCRHGISSATFYKWKSNYGGLGCPKPPLDWRLYREWYQIECFFNKLKRFRRIALRYERTLSAFYELCPSHMHHDLAILIADST</sequence>